<keyword evidence="3" id="KW-1185">Reference proteome</keyword>
<name>A0A0X3VBE3_9ACTN</name>
<protein>
    <recommendedName>
        <fullName evidence="4">Aminotransferase class I/classII domain-containing protein</fullName>
    </recommendedName>
</protein>
<proteinExistence type="predicted"/>
<organism evidence="2 3">
    <name type="scientific">Actinoplanes awajinensis subsp. mycoplanecinus</name>
    <dbReference type="NCBI Taxonomy" id="135947"/>
    <lineage>
        <taxon>Bacteria</taxon>
        <taxon>Bacillati</taxon>
        <taxon>Actinomycetota</taxon>
        <taxon>Actinomycetes</taxon>
        <taxon>Micromonosporales</taxon>
        <taxon>Micromonosporaceae</taxon>
        <taxon>Actinoplanes</taxon>
    </lineage>
</organism>
<dbReference type="AlphaFoldDB" id="A0A0X3VBE3"/>
<dbReference type="InterPro" id="IPR015421">
    <property type="entry name" value="PyrdxlP-dep_Trfase_major"/>
</dbReference>
<evidence type="ECO:0000313" key="2">
    <source>
        <dbReference type="EMBL" id="KUL42070.1"/>
    </source>
</evidence>
<comment type="caution">
    <text evidence="2">The sequence shown here is derived from an EMBL/GenBank/DDBJ whole genome shotgun (WGS) entry which is preliminary data.</text>
</comment>
<evidence type="ECO:0008006" key="4">
    <source>
        <dbReference type="Google" id="ProtNLM"/>
    </source>
</evidence>
<dbReference type="InterPro" id="IPR015424">
    <property type="entry name" value="PyrdxlP-dep_Trfase"/>
</dbReference>
<dbReference type="EMBL" id="LLZH01000005">
    <property type="protein sequence ID" value="KUL42070.1"/>
    <property type="molecule type" value="Genomic_DNA"/>
</dbReference>
<dbReference type="SUPFAM" id="SSF53383">
    <property type="entry name" value="PLP-dependent transferases"/>
    <property type="match status" value="1"/>
</dbReference>
<evidence type="ECO:0000256" key="1">
    <source>
        <dbReference type="SAM" id="MobiDB-lite"/>
    </source>
</evidence>
<sequence length="225" mass="23968">MEDGCRRYDRVAFVGDAANSMGGAAALEGLLRLQDRYGLALFLDDSHSLSIVGERGEGFARSRIGGALDALTIIVHQGRDQACRERRAPPAHRVFLGRQARPETHSPRSASDTSRARPALRTPTVDASSTVPGLTMTRGIVESVTQVFCIDGVPATAISLMARTGSAEGGSWSNWSNWSGYNTSFSIVRASSAVLSTAGCPAGTDAVVRAVNMNGPTWAWTLWFP</sequence>
<evidence type="ECO:0000313" key="3">
    <source>
        <dbReference type="Proteomes" id="UP000053244"/>
    </source>
</evidence>
<gene>
    <name evidence="2" type="ORF">ADL15_02235</name>
</gene>
<reference evidence="2 3" key="1">
    <citation type="submission" date="2015-10" db="EMBL/GenBank/DDBJ databases">
        <authorList>
            <person name="Gilbert D.G."/>
        </authorList>
    </citation>
    <scope>NUCLEOTIDE SEQUENCE [LARGE SCALE GENOMIC DNA]</scope>
    <source>
        <strain evidence="2 3">NRRL B-16712</strain>
    </source>
</reference>
<accession>A0A0X3VBE3</accession>
<dbReference type="Proteomes" id="UP000053244">
    <property type="component" value="Unassembled WGS sequence"/>
</dbReference>
<feature type="region of interest" description="Disordered" evidence="1">
    <location>
        <begin position="92"/>
        <end position="129"/>
    </location>
</feature>
<dbReference type="Gene3D" id="3.40.640.10">
    <property type="entry name" value="Type I PLP-dependent aspartate aminotransferase-like (Major domain)"/>
    <property type="match status" value="1"/>
</dbReference>